<dbReference type="SUPFAM" id="SSF140478">
    <property type="entry name" value="LemA-like"/>
    <property type="match status" value="1"/>
</dbReference>
<gene>
    <name evidence="8" type="ORF">NCTC12092_00437</name>
</gene>
<evidence type="ECO:0000256" key="7">
    <source>
        <dbReference type="SAM" id="Phobius"/>
    </source>
</evidence>
<dbReference type="AlphaFoldDB" id="A0A380JN05"/>
<dbReference type="InterPro" id="IPR007156">
    <property type="entry name" value="MamQ_LemA"/>
</dbReference>
<dbReference type="PANTHER" id="PTHR34478:SF1">
    <property type="entry name" value="PROTEIN LEMA"/>
    <property type="match status" value="1"/>
</dbReference>
<name>A0A380JN05_9STRE</name>
<sequence>MSVTSSMLTLILCMTILWLIRVRNKLERYRIVIEESKRNVDIALEKRYDTISEMLKIAKSYAKHEEKVFTELVKLRQGLSLEETNDVMRAQEKALNDVFAVGEAYPGMRSSEQFLSLQNEIAKENAALAAAKRIVNSNISLFNQAVVAFPVSIVASLINIKQMTFLDIDLDHKKSLDQLDYTI</sequence>
<dbReference type="RefSeq" id="WP_200831604.1">
    <property type="nucleotide sequence ID" value="NZ_UHFF01000002.1"/>
</dbReference>
<dbReference type="GO" id="GO:0016020">
    <property type="term" value="C:membrane"/>
    <property type="evidence" value="ECO:0007669"/>
    <property type="project" value="UniProtKB-SubCell"/>
</dbReference>
<keyword evidence="5 7" id="KW-0472">Membrane</keyword>
<evidence type="ECO:0000256" key="3">
    <source>
        <dbReference type="ARBA" id="ARBA00022692"/>
    </source>
</evidence>
<keyword evidence="6" id="KW-0175">Coiled coil</keyword>
<dbReference type="EMBL" id="UHFF01000002">
    <property type="protein sequence ID" value="SUN45301.1"/>
    <property type="molecule type" value="Genomic_DNA"/>
</dbReference>
<comment type="subcellular location">
    <subcellularLocation>
        <location evidence="1">Membrane</location>
        <topology evidence="1">Single-pass membrane protein</topology>
    </subcellularLocation>
</comment>
<evidence type="ECO:0000313" key="9">
    <source>
        <dbReference type="Proteomes" id="UP000254461"/>
    </source>
</evidence>
<dbReference type="InterPro" id="IPR023353">
    <property type="entry name" value="LemA-like_dom_sf"/>
</dbReference>
<reference evidence="8 9" key="1">
    <citation type="submission" date="2018-06" db="EMBL/GenBank/DDBJ databases">
        <authorList>
            <consortium name="Pathogen Informatics"/>
            <person name="Doyle S."/>
        </authorList>
    </citation>
    <scope>NUCLEOTIDE SEQUENCE [LARGE SCALE GENOMIC DNA]</scope>
    <source>
        <strain evidence="8 9">NCTC12092</strain>
    </source>
</reference>
<organism evidence="8 9">
    <name type="scientific">Streptococcus equi subsp. equi</name>
    <dbReference type="NCBI Taxonomy" id="148942"/>
    <lineage>
        <taxon>Bacteria</taxon>
        <taxon>Bacillati</taxon>
        <taxon>Bacillota</taxon>
        <taxon>Bacilli</taxon>
        <taxon>Lactobacillales</taxon>
        <taxon>Streptococcaceae</taxon>
        <taxon>Streptococcus</taxon>
    </lineage>
</organism>
<dbReference type="Pfam" id="PF04011">
    <property type="entry name" value="LemA"/>
    <property type="match status" value="1"/>
</dbReference>
<dbReference type="PANTHER" id="PTHR34478">
    <property type="entry name" value="PROTEIN LEMA"/>
    <property type="match status" value="1"/>
</dbReference>
<evidence type="ECO:0000256" key="5">
    <source>
        <dbReference type="ARBA" id="ARBA00023136"/>
    </source>
</evidence>
<proteinExistence type="inferred from homology"/>
<evidence type="ECO:0000256" key="4">
    <source>
        <dbReference type="ARBA" id="ARBA00022989"/>
    </source>
</evidence>
<evidence type="ECO:0000313" key="8">
    <source>
        <dbReference type="EMBL" id="SUN45301.1"/>
    </source>
</evidence>
<evidence type="ECO:0000256" key="6">
    <source>
        <dbReference type="SAM" id="Coils"/>
    </source>
</evidence>
<protein>
    <submittedName>
        <fullName evidence="8">LemA family protein</fullName>
    </submittedName>
</protein>
<keyword evidence="3 7" id="KW-0812">Transmembrane</keyword>
<evidence type="ECO:0000256" key="1">
    <source>
        <dbReference type="ARBA" id="ARBA00004167"/>
    </source>
</evidence>
<comment type="similarity">
    <text evidence="2">Belongs to the LemA family.</text>
</comment>
<keyword evidence="4 7" id="KW-1133">Transmembrane helix</keyword>
<dbReference type="Gene3D" id="1.20.1440.20">
    <property type="entry name" value="LemA-like domain"/>
    <property type="match status" value="1"/>
</dbReference>
<feature type="transmembrane region" description="Helical" evidence="7">
    <location>
        <begin position="6"/>
        <end position="22"/>
    </location>
</feature>
<dbReference type="Proteomes" id="UP000254461">
    <property type="component" value="Unassembled WGS sequence"/>
</dbReference>
<accession>A0A380JN05</accession>
<evidence type="ECO:0000256" key="2">
    <source>
        <dbReference type="ARBA" id="ARBA00008854"/>
    </source>
</evidence>
<feature type="coiled-coil region" evidence="6">
    <location>
        <begin position="19"/>
        <end position="46"/>
    </location>
</feature>